<sequence>MGIFDFLKGENNEEDTLPKEKFIELSTGLDDFEDPSWAQVESALKDVDESEDSFATLSFNHYGLAIDAIQCAMVDGEYVFEALPAQESEEFGKIYHRDDLTYEEVLERFKLFYEEQKVKDYHTFEEDSFNS</sequence>
<proteinExistence type="predicted"/>
<dbReference type="EMBL" id="CAJEWD010000003">
    <property type="protein sequence ID" value="CAD2071849.1"/>
    <property type="molecule type" value="Genomic_DNA"/>
</dbReference>
<dbReference type="Proteomes" id="UP000589351">
    <property type="component" value="Unassembled WGS sequence"/>
</dbReference>
<reference evidence="1 2" key="1">
    <citation type="submission" date="2020-07" db="EMBL/GenBank/DDBJ databases">
        <authorList>
            <person name="Criscuolo A."/>
        </authorList>
    </citation>
    <scope>NUCLEOTIDE SEQUENCE [LARGE SCALE GENOMIC DNA]</scope>
    <source>
        <strain evidence="1">CIP111649</strain>
    </source>
</reference>
<comment type="caution">
    <text evidence="1">The sequence shown here is derived from an EMBL/GenBank/DDBJ whole genome shotgun (WGS) entry which is preliminary data.</text>
</comment>
<protein>
    <submittedName>
        <fullName evidence="1">Uncharacterized protein</fullName>
    </submittedName>
</protein>
<evidence type="ECO:0000313" key="2">
    <source>
        <dbReference type="Proteomes" id="UP000589351"/>
    </source>
</evidence>
<name>A0A6V7R397_9STAP</name>
<evidence type="ECO:0000313" key="1">
    <source>
        <dbReference type="EMBL" id="CAD2071849.1"/>
    </source>
</evidence>
<organism evidence="1 2">
    <name type="scientific">Jeotgalicoccus meleagridis</name>
    <dbReference type="NCBI Taxonomy" id="2759181"/>
    <lineage>
        <taxon>Bacteria</taxon>
        <taxon>Bacillati</taxon>
        <taxon>Bacillota</taxon>
        <taxon>Bacilli</taxon>
        <taxon>Bacillales</taxon>
        <taxon>Staphylococcaceae</taxon>
        <taxon>Jeotgalicoccus</taxon>
    </lineage>
</organism>
<accession>A0A6V7R397</accession>
<gene>
    <name evidence="1" type="ORF">JEODO184_00439</name>
</gene>
<keyword evidence="2" id="KW-1185">Reference proteome</keyword>
<dbReference type="AlphaFoldDB" id="A0A6V7R397"/>
<dbReference type="RefSeq" id="WP_185124980.1">
    <property type="nucleotide sequence ID" value="NZ_CAJEWD010000003.1"/>
</dbReference>